<dbReference type="CDD" id="cd00513">
    <property type="entry name" value="Ribosomal_L32_L32e"/>
    <property type="match status" value="1"/>
</dbReference>
<dbReference type="SUPFAM" id="SSF50346">
    <property type="entry name" value="PRC-barrel domain"/>
    <property type="match status" value="1"/>
</dbReference>
<accession>A0AAW2T1T0</accession>
<dbReference type="InterPro" id="IPR002676">
    <property type="entry name" value="RimM_N"/>
</dbReference>
<dbReference type="NCBIfam" id="TIGR02273">
    <property type="entry name" value="16S_RimM"/>
    <property type="match status" value="1"/>
</dbReference>
<dbReference type="InterPro" id="IPR056792">
    <property type="entry name" value="PRC_RimM"/>
</dbReference>
<dbReference type="Pfam" id="PF01655">
    <property type="entry name" value="Ribosomal_L32e"/>
    <property type="match status" value="1"/>
</dbReference>
<evidence type="ECO:0000256" key="2">
    <source>
        <dbReference type="ARBA" id="ARBA00022980"/>
    </source>
</evidence>
<dbReference type="GO" id="GO:0006412">
    <property type="term" value="P:translation"/>
    <property type="evidence" value="ECO:0007669"/>
    <property type="project" value="InterPro"/>
</dbReference>
<dbReference type="GO" id="GO:0006048">
    <property type="term" value="P:UDP-N-acetylglucosamine biosynthetic process"/>
    <property type="evidence" value="ECO:0007669"/>
    <property type="project" value="TreeGrafter"/>
</dbReference>
<sequence length="698" mass="78374">MVVIFTFVVNGGERDVAKTTQELVETTSSASGFVETGYIYGVHGLQGEVRVKPSTDFPELRFSKAQKLVGSTVLVTDKDRPDLEEGEFYTHDLIGMRVILKESGEPIGIVANVFNSGASDLLHVKLSSLRNIPDKIGKSELGPGDSGPLVWVPFVESIVPTVDLEKGEMLITPPKGLLELNIRSDERSKKERREHEWKERKKFQRRLIAAKKKLCEMEQEHVFHGLRYGDKDQRGLLANQIVTVNSKLLQQALQIIETPLMRPDLLNVLSAVPRLNTVRVSGNPFSAGSGKLSDPNCKLQREGNLLTSNGKVAIFLVMDKIGEMKRSSDANLVSSEGNDNACLIKKKLLDHIGLVEIKDRSAVPLVLVSSADLVGCLQELFSDHDHYSFDPEKVWFLEEEKLPVVSSSIGGHGKHKILMKSPWEFLQRPIGSGGLISLLSSQDSLLDQLGELGVEYIQVLKSNKNCRNGHKLVGLVDSCKANVGFSLFKDMTSEEDFDVVLSMSFLRKLVKQINKLEFEAVLTCNSYVEKVDKEWVDVVPSSPNSYEFRSSIYNCLNATPISKVAMAVPLLDKKIIKKRVKKFKRPQSDRFVSVKPNWRRPKGIDSRVRRKFKGSTLMPNIGYGSDKKTRHYLPNGFKKFLVHNVKELELLMMHNRTYCAEIAHNISTKKRKEIVERAAQLDVVVTNKLARLRSQEDE</sequence>
<comment type="similarity">
    <text evidence="1">Belongs to the eukaryotic ribosomal protein eL32 family.</text>
</comment>
<comment type="caution">
    <text evidence="6">The sequence shown here is derived from an EMBL/GenBank/DDBJ whole genome shotgun (WGS) entry which is preliminary data.</text>
</comment>
<keyword evidence="2 6" id="KW-0689">Ribosomal protein</keyword>
<dbReference type="InterPro" id="IPR036351">
    <property type="entry name" value="Ribosomal_eL32_sf"/>
</dbReference>
<name>A0AAW2T1T0_SESRA</name>
<evidence type="ECO:0000313" key="6">
    <source>
        <dbReference type="EMBL" id="KAL0398387.1"/>
    </source>
</evidence>
<gene>
    <name evidence="6" type="ORF">Sradi_2182000</name>
</gene>
<dbReference type="Pfam" id="PF01782">
    <property type="entry name" value="RimM"/>
    <property type="match status" value="1"/>
</dbReference>
<feature type="domain" description="Ribosome maturation factor RimM PRC barrel" evidence="5">
    <location>
        <begin position="91"/>
        <end position="177"/>
    </location>
</feature>
<dbReference type="GO" id="GO:0006364">
    <property type="term" value="P:rRNA processing"/>
    <property type="evidence" value="ECO:0007669"/>
    <property type="project" value="InterPro"/>
</dbReference>
<evidence type="ECO:0000259" key="5">
    <source>
        <dbReference type="Pfam" id="PF24986"/>
    </source>
</evidence>
<evidence type="ECO:0000256" key="3">
    <source>
        <dbReference type="ARBA" id="ARBA00023274"/>
    </source>
</evidence>
<dbReference type="PANTHER" id="PTHR11952">
    <property type="entry name" value="UDP- GLUCOSE PYROPHOSPHORYLASE"/>
    <property type="match status" value="1"/>
</dbReference>
<dbReference type="HAMAP" id="MF_00014">
    <property type="entry name" value="Ribosome_mat_RimM"/>
    <property type="match status" value="1"/>
</dbReference>
<dbReference type="FunFam" id="2.30.30.240:FF:000002">
    <property type="entry name" value="Ribosome maturation factor rimM"/>
    <property type="match status" value="1"/>
</dbReference>
<dbReference type="InterPro" id="IPR009000">
    <property type="entry name" value="Transl_B-barrel_sf"/>
</dbReference>
<reference evidence="6" key="1">
    <citation type="submission" date="2020-06" db="EMBL/GenBank/DDBJ databases">
        <authorList>
            <person name="Li T."/>
            <person name="Hu X."/>
            <person name="Zhang T."/>
            <person name="Song X."/>
            <person name="Zhang H."/>
            <person name="Dai N."/>
            <person name="Sheng W."/>
            <person name="Hou X."/>
            <person name="Wei L."/>
        </authorList>
    </citation>
    <scope>NUCLEOTIDE SEQUENCE</scope>
    <source>
        <strain evidence="6">G02</strain>
        <tissue evidence="6">Leaf</tissue>
    </source>
</reference>
<dbReference type="InterPro" id="IPR011961">
    <property type="entry name" value="RimM"/>
</dbReference>
<dbReference type="Pfam" id="PF24986">
    <property type="entry name" value="PRC_RimM"/>
    <property type="match status" value="1"/>
</dbReference>
<evidence type="ECO:0000259" key="4">
    <source>
        <dbReference type="Pfam" id="PF01782"/>
    </source>
</evidence>
<proteinExistence type="inferred from homology"/>
<dbReference type="GO" id="GO:1990904">
    <property type="term" value="C:ribonucleoprotein complex"/>
    <property type="evidence" value="ECO:0007669"/>
    <property type="project" value="UniProtKB-KW"/>
</dbReference>
<dbReference type="SUPFAM" id="SSF53448">
    <property type="entry name" value="Nucleotide-diphospho-sugar transferases"/>
    <property type="match status" value="1"/>
</dbReference>
<dbReference type="GO" id="GO:0003977">
    <property type="term" value="F:UDP-N-acetylglucosamine diphosphorylase activity"/>
    <property type="evidence" value="ECO:0007669"/>
    <property type="project" value="TreeGrafter"/>
</dbReference>
<dbReference type="SUPFAM" id="SSF52042">
    <property type="entry name" value="Ribosomal protein L32e"/>
    <property type="match status" value="1"/>
</dbReference>
<reference evidence="6" key="2">
    <citation type="journal article" date="2024" name="Plant">
        <title>Genomic evolution and insights into agronomic trait innovations of Sesamum species.</title>
        <authorList>
            <person name="Miao H."/>
            <person name="Wang L."/>
            <person name="Qu L."/>
            <person name="Liu H."/>
            <person name="Sun Y."/>
            <person name="Le M."/>
            <person name="Wang Q."/>
            <person name="Wei S."/>
            <person name="Zheng Y."/>
            <person name="Lin W."/>
            <person name="Duan Y."/>
            <person name="Cao H."/>
            <person name="Xiong S."/>
            <person name="Wang X."/>
            <person name="Wei L."/>
            <person name="Li C."/>
            <person name="Ma Q."/>
            <person name="Ju M."/>
            <person name="Zhao R."/>
            <person name="Li G."/>
            <person name="Mu C."/>
            <person name="Tian Q."/>
            <person name="Mei H."/>
            <person name="Zhang T."/>
            <person name="Gao T."/>
            <person name="Zhang H."/>
        </authorList>
    </citation>
    <scope>NUCLEOTIDE SEQUENCE</scope>
    <source>
        <strain evidence="6">G02</strain>
    </source>
</reference>
<keyword evidence="3" id="KW-0687">Ribonucleoprotein</keyword>
<dbReference type="GO" id="GO:0005840">
    <property type="term" value="C:ribosome"/>
    <property type="evidence" value="ECO:0007669"/>
    <property type="project" value="UniProtKB-KW"/>
</dbReference>
<protein>
    <submittedName>
        <fullName evidence="6">60S ribosomal protein L32-1</fullName>
    </submittedName>
</protein>
<dbReference type="Gene3D" id="3.90.550.10">
    <property type="entry name" value="Spore Coat Polysaccharide Biosynthesis Protein SpsA, Chain A"/>
    <property type="match status" value="1"/>
</dbReference>
<dbReference type="InterPro" id="IPR039741">
    <property type="entry name" value="UDP-sugar_pyrophosphorylase"/>
</dbReference>
<evidence type="ECO:0000256" key="1">
    <source>
        <dbReference type="ARBA" id="ARBA00008431"/>
    </source>
</evidence>
<dbReference type="InterPro" id="IPR029044">
    <property type="entry name" value="Nucleotide-diphossugar_trans"/>
</dbReference>
<dbReference type="InterPro" id="IPR036976">
    <property type="entry name" value="RimM_N_sf"/>
</dbReference>
<dbReference type="InterPro" id="IPR011033">
    <property type="entry name" value="PRC_barrel-like_sf"/>
</dbReference>
<dbReference type="EMBL" id="JACGWJ010000009">
    <property type="protein sequence ID" value="KAL0398387.1"/>
    <property type="molecule type" value="Genomic_DNA"/>
</dbReference>
<dbReference type="Gene3D" id="2.40.30.60">
    <property type="entry name" value="RimM"/>
    <property type="match status" value="1"/>
</dbReference>
<dbReference type="Gene3D" id="2.30.30.240">
    <property type="entry name" value="PRC-barrel domain"/>
    <property type="match status" value="1"/>
</dbReference>
<organism evidence="6">
    <name type="scientific">Sesamum radiatum</name>
    <name type="common">Black benniseed</name>
    <dbReference type="NCBI Taxonomy" id="300843"/>
    <lineage>
        <taxon>Eukaryota</taxon>
        <taxon>Viridiplantae</taxon>
        <taxon>Streptophyta</taxon>
        <taxon>Embryophyta</taxon>
        <taxon>Tracheophyta</taxon>
        <taxon>Spermatophyta</taxon>
        <taxon>Magnoliopsida</taxon>
        <taxon>eudicotyledons</taxon>
        <taxon>Gunneridae</taxon>
        <taxon>Pentapetalae</taxon>
        <taxon>asterids</taxon>
        <taxon>lamiids</taxon>
        <taxon>Lamiales</taxon>
        <taxon>Pedaliaceae</taxon>
        <taxon>Sesamum</taxon>
    </lineage>
</organism>
<dbReference type="GO" id="GO:0003735">
    <property type="term" value="F:structural constituent of ribosome"/>
    <property type="evidence" value="ECO:0007669"/>
    <property type="project" value="InterPro"/>
</dbReference>
<dbReference type="AlphaFoldDB" id="A0AAW2T1T0"/>
<dbReference type="InterPro" id="IPR001515">
    <property type="entry name" value="Ribosomal_eL32"/>
</dbReference>
<feature type="domain" description="RimM N-terminal" evidence="4">
    <location>
        <begin position="36"/>
        <end position="70"/>
    </location>
</feature>
<dbReference type="SMART" id="SM01393">
    <property type="entry name" value="Ribosomal_L32e"/>
    <property type="match status" value="1"/>
</dbReference>
<dbReference type="SUPFAM" id="SSF50447">
    <property type="entry name" value="Translation proteins"/>
    <property type="match status" value="1"/>
</dbReference>
<dbReference type="GO" id="GO:0043022">
    <property type="term" value="F:ribosome binding"/>
    <property type="evidence" value="ECO:0007669"/>
    <property type="project" value="InterPro"/>
</dbReference>
<dbReference type="PANTHER" id="PTHR11952:SF10">
    <property type="entry name" value="16S RRNA PROCESSING PROTEIN RIMM FAMILY"/>
    <property type="match status" value="1"/>
</dbReference>